<keyword evidence="2" id="KW-0547">Nucleotide-binding</keyword>
<evidence type="ECO:0000259" key="4">
    <source>
        <dbReference type="PROSITE" id="PS50893"/>
    </source>
</evidence>
<dbReference type="InterPro" id="IPR003593">
    <property type="entry name" value="AAA+_ATPase"/>
</dbReference>
<dbReference type="Pfam" id="PF17912">
    <property type="entry name" value="OB_MalK"/>
    <property type="match status" value="1"/>
</dbReference>
<dbReference type="Pfam" id="PF00005">
    <property type="entry name" value="ABC_tran"/>
    <property type="match status" value="1"/>
</dbReference>
<dbReference type="PANTHER" id="PTHR43875:SF1">
    <property type="entry name" value="OSMOPROTECTIVE COMPOUNDS UPTAKE ATP-BINDING PROTEIN GGTA"/>
    <property type="match status" value="1"/>
</dbReference>
<sequence>MAEIILSNLTKIYSQNIIAVDNIDLKINDGEFIVFLGPSGCGKSTTLRMIAGLETITKGDIIIENKIVNNVDSAERDLAIVFQNYALYPHMTIKKNLSFGLQLRKLPNAEIDKRVLQTAELLEIKPLLNRKPKELSGGQQQRVALGRALVREPVAFLFDEPLSNLDAKLRASMRTELIKLHRKLNTTTIHVTHDQVEAMTMGERICILHQGKLIQLGTPLDIYNNPVNTFVAGFLGSPPMNLFDTKILVKNNYLNFQISNNSISLPNKKFRSLIKYSESEIVFGIRPEDLYIEKISKNMIDFEVYVLAVESLGSEAILVANFGDGQEIYVKVDRNYQAAYKDKIRIYFDYNKIKFFDKDSTESIKISLTI</sequence>
<dbReference type="FunFam" id="3.40.50.300:FF:000042">
    <property type="entry name" value="Maltose/maltodextrin ABC transporter, ATP-binding protein"/>
    <property type="match status" value="1"/>
</dbReference>
<dbReference type="GO" id="GO:0055052">
    <property type="term" value="C:ATP-binding cassette (ABC) transporter complex, substrate-binding subunit-containing"/>
    <property type="evidence" value="ECO:0007669"/>
    <property type="project" value="TreeGrafter"/>
</dbReference>
<feature type="domain" description="ABC transporter" evidence="4">
    <location>
        <begin position="4"/>
        <end position="235"/>
    </location>
</feature>
<keyword evidence="3" id="KW-0067">ATP-binding</keyword>
<dbReference type="PANTHER" id="PTHR43875">
    <property type="entry name" value="MALTODEXTRIN IMPORT ATP-BINDING PROTEIN MSMX"/>
    <property type="match status" value="1"/>
</dbReference>
<keyword evidence="1" id="KW-0813">Transport</keyword>
<dbReference type="GO" id="GO:0140359">
    <property type="term" value="F:ABC-type transporter activity"/>
    <property type="evidence" value="ECO:0007669"/>
    <property type="project" value="InterPro"/>
</dbReference>
<dbReference type="AlphaFoldDB" id="A0A382BLK3"/>
<dbReference type="InterPro" id="IPR047641">
    <property type="entry name" value="ABC_transpr_MalK/UgpC-like"/>
</dbReference>
<gene>
    <name evidence="5" type="ORF">METZ01_LOCUS167353</name>
</gene>
<dbReference type="InterPro" id="IPR017871">
    <property type="entry name" value="ABC_transporter-like_CS"/>
</dbReference>
<organism evidence="5">
    <name type="scientific">marine metagenome</name>
    <dbReference type="NCBI Taxonomy" id="408172"/>
    <lineage>
        <taxon>unclassified sequences</taxon>
        <taxon>metagenomes</taxon>
        <taxon>ecological metagenomes</taxon>
    </lineage>
</organism>
<dbReference type="InterPro" id="IPR003439">
    <property type="entry name" value="ABC_transporter-like_ATP-bd"/>
</dbReference>
<dbReference type="GO" id="GO:0005524">
    <property type="term" value="F:ATP binding"/>
    <property type="evidence" value="ECO:0007669"/>
    <property type="project" value="UniProtKB-KW"/>
</dbReference>
<dbReference type="GO" id="GO:0008643">
    <property type="term" value="P:carbohydrate transport"/>
    <property type="evidence" value="ECO:0007669"/>
    <property type="project" value="InterPro"/>
</dbReference>
<dbReference type="Gene3D" id="3.40.50.300">
    <property type="entry name" value="P-loop containing nucleotide triphosphate hydrolases"/>
    <property type="match status" value="1"/>
</dbReference>
<evidence type="ECO:0000256" key="2">
    <source>
        <dbReference type="ARBA" id="ARBA00022741"/>
    </source>
</evidence>
<dbReference type="PROSITE" id="PS00211">
    <property type="entry name" value="ABC_TRANSPORTER_1"/>
    <property type="match status" value="1"/>
</dbReference>
<dbReference type="EMBL" id="UINC01030313">
    <property type="protein sequence ID" value="SVB14499.1"/>
    <property type="molecule type" value="Genomic_DNA"/>
</dbReference>
<dbReference type="SUPFAM" id="SSF52540">
    <property type="entry name" value="P-loop containing nucleoside triphosphate hydrolases"/>
    <property type="match status" value="1"/>
</dbReference>
<proteinExistence type="predicted"/>
<dbReference type="SMART" id="SM00382">
    <property type="entry name" value="AAA"/>
    <property type="match status" value="1"/>
</dbReference>
<reference evidence="5" key="1">
    <citation type="submission" date="2018-05" db="EMBL/GenBank/DDBJ databases">
        <authorList>
            <person name="Lanie J.A."/>
            <person name="Ng W.-L."/>
            <person name="Kazmierczak K.M."/>
            <person name="Andrzejewski T.M."/>
            <person name="Davidsen T.M."/>
            <person name="Wayne K.J."/>
            <person name="Tettelin H."/>
            <person name="Glass J.I."/>
            <person name="Rusch D."/>
            <person name="Podicherti R."/>
            <person name="Tsui H.-C.T."/>
            <person name="Winkler M.E."/>
        </authorList>
    </citation>
    <scope>NUCLEOTIDE SEQUENCE</scope>
</reference>
<evidence type="ECO:0000313" key="5">
    <source>
        <dbReference type="EMBL" id="SVB14499.1"/>
    </source>
</evidence>
<dbReference type="PROSITE" id="PS50893">
    <property type="entry name" value="ABC_TRANSPORTER_2"/>
    <property type="match status" value="1"/>
</dbReference>
<evidence type="ECO:0000256" key="1">
    <source>
        <dbReference type="ARBA" id="ARBA00022448"/>
    </source>
</evidence>
<dbReference type="InterPro" id="IPR040582">
    <property type="entry name" value="OB_MalK-like"/>
</dbReference>
<dbReference type="InterPro" id="IPR027417">
    <property type="entry name" value="P-loop_NTPase"/>
</dbReference>
<dbReference type="CDD" id="cd03301">
    <property type="entry name" value="ABC_MalK_N"/>
    <property type="match status" value="1"/>
</dbReference>
<dbReference type="InterPro" id="IPR015855">
    <property type="entry name" value="ABC_transpr_MalK-like"/>
</dbReference>
<protein>
    <recommendedName>
        <fullName evidence="4">ABC transporter domain-containing protein</fullName>
    </recommendedName>
</protein>
<name>A0A382BLK3_9ZZZZ</name>
<dbReference type="GO" id="GO:0016887">
    <property type="term" value="F:ATP hydrolysis activity"/>
    <property type="evidence" value="ECO:0007669"/>
    <property type="project" value="InterPro"/>
</dbReference>
<accession>A0A382BLK3</accession>
<evidence type="ECO:0000256" key="3">
    <source>
        <dbReference type="ARBA" id="ARBA00022840"/>
    </source>
</evidence>
<dbReference type="InterPro" id="IPR008995">
    <property type="entry name" value="Mo/tungstate-bd_C_term_dom"/>
</dbReference>
<dbReference type="Gene3D" id="2.40.50.140">
    <property type="entry name" value="Nucleic acid-binding proteins"/>
    <property type="match status" value="1"/>
</dbReference>
<dbReference type="Gene3D" id="2.40.50.100">
    <property type="match status" value="1"/>
</dbReference>
<dbReference type="InterPro" id="IPR012340">
    <property type="entry name" value="NA-bd_OB-fold"/>
</dbReference>
<dbReference type="NCBIfam" id="NF008653">
    <property type="entry name" value="PRK11650.1"/>
    <property type="match status" value="1"/>
</dbReference>
<dbReference type="SUPFAM" id="SSF50331">
    <property type="entry name" value="MOP-like"/>
    <property type="match status" value="1"/>
</dbReference>